<dbReference type="Pfam" id="PF13692">
    <property type="entry name" value="Glyco_trans_1_4"/>
    <property type="match status" value="1"/>
</dbReference>
<keyword evidence="1" id="KW-0328">Glycosyltransferase</keyword>
<name>A0AAX1MYC2_9BACT</name>
<reference evidence="1 2" key="1">
    <citation type="submission" date="2021-05" db="EMBL/GenBank/DDBJ databases">
        <title>Comparative genomic studies on the polysaccharide-degrading batcterial strains of the Flammeovirga genus.</title>
        <authorList>
            <person name="Zewei F."/>
            <person name="Zheng Z."/>
            <person name="Yu L."/>
            <person name="Ruyue G."/>
            <person name="Yanhong M."/>
            <person name="Yuanyuan C."/>
            <person name="Jingyan G."/>
            <person name="Wenjun H."/>
        </authorList>
    </citation>
    <scope>NUCLEOTIDE SEQUENCE [LARGE SCALE GENOMIC DNA]</scope>
    <source>
        <strain evidence="1 2">NBRC:100898</strain>
    </source>
</reference>
<organism evidence="1 2">
    <name type="scientific">Flammeovirga yaeyamensis</name>
    <dbReference type="NCBI Taxonomy" id="367791"/>
    <lineage>
        <taxon>Bacteria</taxon>
        <taxon>Pseudomonadati</taxon>
        <taxon>Bacteroidota</taxon>
        <taxon>Cytophagia</taxon>
        <taxon>Cytophagales</taxon>
        <taxon>Flammeovirgaceae</taxon>
        <taxon>Flammeovirga</taxon>
    </lineage>
</organism>
<dbReference type="EMBL" id="CP076132">
    <property type="protein sequence ID" value="QWG00301.1"/>
    <property type="molecule type" value="Genomic_DNA"/>
</dbReference>
<dbReference type="EC" id="2.4.-.-" evidence="1"/>
<keyword evidence="2" id="KW-1185">Reference proteome</keyword>
<proteinExistence type="predicted"/>
<keyword evidence="1" id="KW-0808">Transferase</keyword>
<sequence length="395" mass="45722">MKVVHISTYPRGGAANAALRFHNGLLQLGVDSKVLCRDEGNEEKKIYSYGTSINFRRISTIYKNLKILPHFYMEDDQCEGFSSPLSLYKLEKHPIVVEADIVILHWVANFINYPSFFKNINKKVIWYLHDMNPFQGGFHYYEDHERFKKFNKVDQLFYNIKKKALNDTKLTVMAPSQWLLDLSKKSELLGRFNHKLARYGLSTEKVIIHDQIEVRKKFKLPLDHKVLLFVSERISNTRKGAMLLINALKKCDLQEKVSILVVGDYDKDLFESDHLHAVGRLHSVEEMAMAYSAADLFVLPSREDNLPNVMLESLYCGTPVMAFKDGGGMKEIIHDKNGKLIDDMNEEALAEALQQWIDQPFDFKREDIRAEAVAQFEEKQQALKLKEELEKIMSL</sequence>
<gene>
    <name evidence="1" type="ORF">KMW28_11625</name>
</gene>
<dbReference type="KEGG" id="fya:KMW28_11625"/>
<dbReference type="PANTHER" id="PTHR12526">
    <property type="entry name" value="GLYCOSYLTRANSFERASE"/>
    <property type="match status" value="1"/>
</dbReference>
<dbReference type="AlphaFoldDB" id="A0AAX1MYC2"/>
<dbReference type="Proteomes" id="UP000678679">
    <property type="component" value="Chromosome 1"/>
</dbReference>
<dbReference type="SUPFAM" id="SSF53756">
    <property type="entry name" value="UDP-Glycosyltransferase/glycogen phosphorylase"/>
    <property type="match status" value="1"/>
</dbReference>
<dbReference type="GO" id="GO:0016757">
    <property type="term" value="F:glycosyltransferase activity"/>
    <property type="evidence" value="ECO:0007669"/>
    <property type="project" value="UniProtKB-KW"/>
</dbReference>
<evidence type="ECO:0000313" key="2">
    <source>
        <dbReference type="Proteomes" id="UP000678679"/>
    </source>
</evidence>
<dbReference type="RefSeq" id="WP_169663280.1">
    <property type="nucleotide sequence ID" value="NZ_CP076132.1"/>
</dbReference>
<dbReference type="Gene3D" id="3.40.50.2000">
    <property type="entry name" value="Glycogen Phosphorylase B"/>
    <property type="match status" value="2"/>
</dbReference>
<evidence type="ECO:0000313" key="1">
    <source>
        <dbReference type="EMBL" id="QWG00301.1"/>
    </source>
</evidence>
<dbReference type="PANTHER" id="PTHR12526:SF630">
    <property type="entry name" value="GLYCOSYLTRANSFERASE"/>
    <property type="match status" value="1"/>
</dbReference>
<protein>
    <submittedName>
        <fullName evidence="1">Glycosyltransferase</fullName>
        <ecNumber evidence="1">2.4.-.-</ecNumber>
    </submittedName>
</protein>
<accession>A0AAX1MYC2</accession>